<dbReference type="Proteomes" id="UP000714618">
    <property type="component" value="Unassembled WGS sequence"/>
</dbReference>
<feature type="region of interest" description="Disordered" evidence="1">
    <location>
        <begin position="1"/>
        <end position="22"/>
    </location>
</feature>
<dbReference type="Gene3D" id="3.40.395.10">
    <property type="entry name" value="Adenoviral Proteinase, Chain A"/>
    <property type="match status" value="1"/>
</dbReference>
<organism evidence="2 3">
    <name type="scientific">Aureobasidium mustum</name>
    <dbReference type="NCBI Taxonomy" id="2773714"/>
    <lineage>
        <taxon>Eukaryota</taxon>
        <taxon>Fungi</taxon>
        <taxon>Dikarya</taxon>
        <taxon>Ascomycota</taxon>
        <taxon>Pezizomycotina</taxon>
        <taxon>Dothideomycetes</taxon>
        <taxon>Dothideomycetidae</taxon>
        <taxon>Dothideales</taxon>
        <taxon>Saccotheciaceae</taxon>
        <taxon>Aureobasidium</taxon>
    </lineage>
</organism>
<accession>A0A9N8JN30</accession>
<dbReference type="AlphaFoldDB" id="A0A9N8JN30"/>
<dbReference type="InterPro" id="IPR038765">
    <property type="entry name" value="Papain-like_cys_pep_sf"/>
</dbReference>
<keyword evidence="3" id="KW-1185">Reference proteome</keyword>
<dbReference type="OrthoDB" id="3825435at2759"/>
<protein>
    <recommendedName>
        <fullName evidence="4">Ubiquitin-like protease family profile domain-containing protein</fullName>
    </recommendedName>
</protein>
<dbReference type="SUPFAM" id="SSF54001">
    <property type="entry name" value="Cysteine proteinases"/>
    <property type="match status" value="1"/>
</dbReference>
<evidence type="ECO:0000313" key="2">
    <source>
        <dbReference type="EMBL" id="CAD0088551.1"/>
    </source>
</evidence>
<gene>
    <name evidence="2" type="ORF">AWRI4233_LOCUS1793</name>
</gene>
<evidence type="ECO:0000313" key="3">
    <source>
        <dbReference type="Proteomes" id="UP000714618"/>
    </source>
</evidence>
<evidence type="ECO:0008006" key="4">
    <source>
        <dbReference type="Google" id="ProtNLM"/>
    </source>
</evidence>
<name>A0A9N8JN30_9PEZI</name>
<evidence type="ECO:0000256" key="1">
    <source>
        <dbReference type="SAM" id="MobiDB-lite"/>
    </source>
</evidence>
<dbReference type="EMBL" id="CAIJEO010000003">
    <property type="protein sequence ID" value="CAD0088551.1"/>
    <property type="molecule type" value="Genomic_DNA"/>
</dbReference>
<sequence>MSKRKLGSQSPPNMAAQKKKTRVVPDPKLCRWTAEGFDHMVYTPPTSSLPSPFGVDIQLDQDTKDTIAQFGPAVQVSFEATLRTADKVKGRQTLLDLCNDERIGWIDPLQPVILTAGAGINLSQRDGGTRVIRFRKVFTAYAIRWFAFVQRGAHLTVNGQSYPNTHDIVIGPLAPFSVLEYNDRAVFLYLNRESVEYKPGGPGLQPAISRVLASLKNDHDSGSKDGTTVAKAALTTGAPIATQTSVKIEPEIQPDGSDPCEYYRSRMEEWRLLQTRSGTVLIDPATPAGFYYTGEWLVDSVVFRAIASVTTAIGLENNMDFAMIDEWGYGLARRYPPTKGMESLPLTATGRNKDLFLPYNTSEEGNHWLLVHVKHVNDRPEIHIYDSLNMMIGSDEPIKRIVVNTTLYDVDKDVDDDVRKIDLIHHNVARQPGSWQCGYLTILNAWCVALGMEPGAKRHDATSMHRIQDLIGMINLSMAGFMDSATIQAFMRCVGFVDADHNTVASDRHFTRSVPFLTKESLNRYILMRRELEKHPESAIRRLDLATIRFLLDPELGDFEDLDNMNPETLLEHFDRWLKDRNLVEGDPTSPLSPISPDTIRLTFGIARSTNTGDAPLPAVPDDTRLLRKIWNIYHKMLKRQGHLRLARQERAKDIADGHYSTQEMGDHPEYPYGDPRVVALDRLGMLPTKHALTAVEQQAIRGNSRPVIKLKLKHS</sequence>
<reference evidence="2" key="1">
    <citation type="submission" date="2020-06" db="EMBL/GenBank/DDBJ databases">
        <authorList>
            <person name="Onetto C."/>
        </authorList>
    </citation>
    <scope>NUCLEOTIDE SEQUENCE</scope>
</reference>
<proteinExistence type="predicted"/>
<comment type="caution">
    <text evidence="2">The sequence shown here is derived from an EMBL/GenBank/DDBJ whole genome shotgun (WGS) entry which is preliminary data.</text>
</comment>